<keyword evidence="3" id="KW-1185">Reference proteome</keyword>
<organism evidence="2 3">
    <name type="scientific">Daphnia magna</name>
    <dbReference type="NCBI Taxonomy" id="35525"/>
    <lineage>
        <taxon>Eukaryota</taxon>
        <taxon>Metazoa</taxon>
        <taxon>Ecdysozoa</taxon>
        <taxon>Arthropoda</taxon>
        <taxon>Crustacea</taxon>
        <taxon>Branchiopoda</taxon>
        <taxon>Diplostraca</taxon>
        <taxon>Cladocera</taxon>
        <taxon>Anomopoda</taxon>
        <taxon>Daphniidae</taxon>
        <taxon>Daphnia</taxon>
    </lineage>
</organism>
<dbReference type="PANTHER" id="PTHR31912">
    <property type="entry name" value="IP13529P"/>
    <property type="match status" value="1"/>
</dbReference>
<evidence type="ECO:0000256" key="1">
    <source>
        <dbReference type="SAM" id="MobiDB-lite"/>
    </source>
</evidence>
<comment type="caution">
    <text evidence="2">The sequence shown here is derived from an EMBL/GenBank/DDBJ whole genome shotgun (WGS) entry which is preliminary data.</text>
</comment>
<feature type="region of interest" description="Disordered" evidence="1">
    <location>
        <begin position="146"/>
        <end position="173"/>
    </location>
</feature>
<protein>
    <recommendedName>
        <fullName evidence="4">MULE transposase domain-containing protein</fullName>
    </recommendedName>
</protein>
<evidence type="ECO:0008006" key="4">
    <source>
        <dbReference type="Google" id="ProtNLM"/>
    </source>
</evidence>
<sequence>MKLLSFIKTIKSQQPQEQEKESTGIVACDPTIEYEPIVNENQILDIIVTDQPSNNNVIDFNVIDILNATDEGKVIVQNYLERLEAFITEKERITIVQILKNLGEAIVAAFPCLGINVDGKVFSCHFYNQTTGSGFIETRLKRLREVHREEPRRKRPTQDSSPIQKKPRVTKRPHVKKNADYIFNEAECQFKVEWLKSHPPGGDNDTVIIEYSKATFGYRQKEIKQTLTNLVEFQLLYPDAKNFEKVFKEKFLFKILALANKKTLTFLTALTDNADLIQLSETRDPHLKQPFICCMGTMETPTNFWIVIDRDIILCGNDFATAFVNLFCSFYAFNLNFPQYLESFYGFFEECVFDIKIPSPSVTAFRASLECLRDLQG</sequence>
<evidence type="ECO:0000313" key="3">
    <source>
        <dbReference type="Proteomes" id="UP001234178"/>
    </source>
</evidence>
<dbReference type="PANTHER" id="PTHR31912:SF36">
    <property type="entry name" value="C2H2-TYPE DOMAIN-CONTAINING PROTEIN"/>
    <property type="match status" value="1"/>
</dbReference>
<reference evidence="2 3" key="1">
    <citation type="journal article" date="2023" name="Nucleic Acids Res.">
        <title>The hologenome of Daphnia magna reveals possible DNA methylation and microbiome-mediated evolution of the host genome.</title>
        <authorList>
            <person name="Chaturvedi A."/>
            <person name="Li X."/>
            <person name="Dhandapani V."/>
            <person name="Marshall H."/>
            <person name="Kissane S."/>
            <person name="Cuenca-Cambronero M."/>
            <person name="Asole G."/>
            <person name="Calvet F."/>
            <person name="Ruiz-Romero M."/>
            <person name="Marangio P."/>
            <person name="Guigo R."/>
            <person name="Rago D."/>
            <person name="Mirbahai L."/>
            <person name="Eastwood N."/>
            <person name="Colbourne J.K."/>
            <person name="Zhou J."/>
            <person name="Mallon E."/>
            <person name="Orsini L."/>
        </authorList>
    </citation>
    <scope>NUCLEOTIDE SEQUENCE [LARGE SCALE GENOMIC DNA]</scope>
    <source>
        <strain evidence="2">LRV0_1</strain>
    </source>
</reference>
<accession>A0ABR0ATW9</accession>
<name>A0ABR0ATW9_9CRUS</name>
<dbReference type="EMBL" id="JAOYFB010000038">
    <property type="protein sequence ID" value="KAK4028541.1"/>
    <property type="molecule type" value="Genomic_DNA"/>
</dbReference>
<evidence type="ECO:0000313" key="2">
    <source>
        <dbReference type="EMBL" id="KAK4028541.1"/>
    </source>
</evidence>
<proteinExistence type="predicted"/>
<dbReference type="Proteomes" id="UP001234178">
    <property type="component" value="Unassembled WGS sequence"/>
</dbReference>
<gene>
    <name evidence="2" type="ORF">OUZ56_018130</name>
</gene>